<sequence>MTPALRTRCAITVASLLLLAAPPAHAGEPGPREASPEPSVSNSLAGRQAGEGRQRPGRRTTPSPSASVSPSATPSGSPAAAVSPSGTSSPAKSSAPAPPPRPHDDGTFGTDRSSQDARLQEDEAPESEAPAEAWNAPTAGPRRSEPAAARHQAPQGSPAPVAQQISPLSLGIGMALMGLGIGFLGMRLRRR</sequence>
<feature type="compositionally biased region" description="Low complexity" evidence="1">
    <location>
        <begin position="127"/>
        <end position="137"/>
    </location>
</feature>
<evidence type="ECO:0000313" key="5">
    <source>
        <dbReference type="Proteomes" id="UP000060513"/>
    </source>
</evidence>
<feature type="region of interest" description="Disordered" evidence="1">
    <location>
        <begin position="23"/>
        <end position="162"/>
    </location>
</feature>
<keyword evidence="3" id="KW-0732">Signal</keyword>
<keyword evidence="2" id="KW-1133">Transmembrane helix</keyword>
<proteinExistence type="predicted"/>
<name>A0A0M4D6I1_STRPR</name>
<dbReference type="Proteomes" id="UP000060513">
    <property type="component" value="Chromosome"/>
</dbReference>
<feature type="signal peptide" evidence="3">
    <location>
        <begin position="1"/>
        <end position="26"/>
    </location>
</feature>
<organism evidence="4">
    <name type="scientific">Streptomyces pristinaespiralis</name>
    <dbReference type="NCBI Taxonomy" id="38300"/>
    <lineage>
        <taxon>Bacteria</taxon>
        <taxon>Bacillati</taxon>
        <taxon>Actinomycetota</taxon>
        <taxon>Actinomycetes</taxon>
        <taxon>Kitasatosporales</taxon>
        <taxon>Streptomycetaceae</taxon>
        <taxon>Streptomyces</taxon>
    </lineage>
</organism>
<dbReference type="STRING" id="38300.SPRI_3710"/>
<feature type="transmembrane region" description="Helical" evidence="2">
    <location>
        <begin position="168"/>
        <end position="186"/>
    </location>
</feature>
<dbReference type="PATRIC" id="fig|38300.4.peg.3892"/>
<accession>A0A0M4D6I1</accession>
<dbReference type="RefSeq" id="WP_037774164.1">
    <property type="nucleotide sequence ID" value="NZ_CP011340.1"/>
</dbReference>
<feature type="chain" id="PRO_5005791892" evidence="3">
    <location>
        <begin position="27"/>
        <end position="191"/>
    </location>
</feature>
<feature type="compositionally biased region" description="Low complexity" evidence="1">
    <location>
        <begin position="60"/>
        <end position="95"/>
    </location>
</feature>
<evidence type="ECO:0000256" key="1">
    <source>
        <dbReference type="SAM" id="MobiDB-lite"/>
    </source>
</evidence>
<reference evidence="4 5" key="1">
    <citation type="submission" date="2015-08" db="EMBL/GenBank/DDBJ databases">
        <title>Genome sequence of the pristinamycin over-producing bacterium Streptomyces pristinaespiralis HCCB10218.</title>
        <authorList>
            <person name="Tian J."/>
            <person name="Yang J."/>
            <person name="Li L."/>
            <person name="Ruan L."/>
            <person name="Wei W."/>
            <person name="Zheng G."/>
            <person name="Wei Z."/>
            <person name="Yang S."/>
            <person name="Ge M."/>
            <person name="Jiang W."/>
            <person name="Lu Y."/>
        </authorList>
    </citation>
    <scope>NUCLEOTIDE SEQUENCE [LARGE SCALE GENOMIC DNA]</scope>
    <source>
        <strain evidence="4 5">HCCB 10218</strain>
    </source>
</reference>
<dbReference type="KEGG" id="spri:SPRI_3710"/>
<evidence type="ECO:0000256" key="3">
    <source>
        <dbReference type="SAM" id="SignalP"/>
    </source>
</evidence>
<gene>
    <name evidence="4" type="ORF">SPRI_3710</name>
</gene>
<keyword evidence="2" id="KW-0472">Membrane</keyword>
<dbReference type="AlphaFoldDB" id="A0A0M4D6I1"/>
<protein>
    <submittedName>
        <fullName evidence="4">Uncharacterized protein</fullName>
    </submittedName>
</protein>
<dbReference type="EMBL" id="CP011340">
    <property type="protein sequence ID" value="ALC22016.1"/>
    <property type="molecule type" value="Genomic_DNA"/>
</dbReference>
<evidence type="ECO:0000313" key="4">
    <source>
        <dbReference type="EMBL" id="ALC22016.1"/>
    </source>
</evidence>
<evidence type="ECO:0000256" key="2">
    <source>
        <dbReference type="SAM" id="Phobius"/>
    </source>
</evidence>
<keyword evidence="2" id="KW-0812">Transmembrane</keyword>